<sequence>MLIFIKSSTFSLAAPLTTLYWLILISLLVNPDLIGQWLQQFWATASLRSINEVPHIRAMVAGKRVLISEKPFGLIYYSMMQMKLKKRGKKQTKKVSSVKLGRNKDEGNLSEEHHDPDDHNHTAFVYEDFDATDGVVTPDLERKSDETE</sequence>
<name>A0ABQ5ACJ4_9ASTR</name>
<feature type="region of interest" description="Disordered" evidence="1">
    <location>
        <begin position="86"/>
        <end position="123"/>
    </location>
</feature>
<reference evidence="3" key="1">
    <citation type="journal article" date="2022" name="Int. J. Mol. Sci.">
        <title>Draft Genome of Tanacetum Coccineum: Genomic Comparison of Closely Related Tanacetum-Family Plants.</title>
        <authorList>
            <person name="Yamashiro T."/>
            <person name="Shiraishi A."/>
            <person name="Nakayama K."/>
            <person name="Satake H."/>
        </authorList>
    </citation>
    <scope>NUCLEOTIDE SEQUENCE</scope>
</reference>
<organism evidence="3 4">
    <name type="scientific">Tanacetum coccineum</name>
    <dbReference type="NCBI Taxonomy" id="301880"/>
    <lineage>
        <taxon>Eukaryota</taxon>
        <taxon>Viridiplantae</taxon>
        <taxon>Streptophyta</taxon>
        <taxon>Embryophyta</taxon>
        <taxon>Tracheophyta</taxon>
        <taxon>Spermatophyta</taxon>
        <taxon>Magnoliopsida</taxon>
        <taxon>eudicotyledons</taxon>
        <taxon>Gunneridae</taxon>
        <taxon>Pentapetalae</taxon>
        <taxon>asterids</taxon>
        <taxon>campanulids</taxon>
        <taxon>Asterales</taxon>
        <taxon>Asteraceae</taxon>
        <taxon>Asteroideae</taxon>
        <taxon>Anthemideae</taxon>
        <taxon>Anthemidinae</taxon>
        <taxon>Tanacetum</taxon>
    </lineage>
</organism>
<feature type="transmembrane region" description="Helical" evidence="2">
    <location>
        <begin position="12"/>
        <end position="29"/>
    </location>
</feature>
<evidence type="ECO:0000256" key="2">
    <source>
        <dbReference type="SAM" id="Phobius"/>
    </source>
</evidence>
<feature type="compositionally biased region" description="Basic and acidic residues" evidence="1">
    <location>
        <begin position="139"/>
        <end position="148"/>
    </location>
</feature>
<dbReference type="EMBL" id="BQNB010012064">
    <property type="protein sequence ID" value="GJS98703.1"/>
    <property type="molecule type" value="Genomic_DNA"/>
</dbReference>
<gene>
    <name evidence="3" type="ORF">Tco_0819873</name>
</gene>
<evidence type="ECO:0000313" key="4">
    <source>
        <dbReference type="Proteomes" id="UP001151760"/>
    </source>
</evidence>
<reference evidence="3" key="2">
    <citation type="submission" date="2022-01" db="EMBL/GenBank/DDBJ databases">
        <authorList>
            <person name="Yamashiro T."/>
            <person name="Shiraishi A."/>
            <person name="Satake H."/>
            <person name="Nakayama K."/>
        </authorList>
    </citation>
    <scope>NUCLEOTIDE SEQUENCE</scope>
</reference>
<keyword evidence="2" id="KW-0472">Membrane</keyword>
<proteinExistence type="predicted"/>
<keyword evidence="2" id="KW-0812">Transmembrane</keyword>
<feature type="region of interest" description="Disordered" evidence="1">
    <location>
        <begin position="129"/>
        <end position="148"/>
    </location>
</feature>
<evidence type="ECO:0000256" key="1">
    <source>
        <dbReference type="SAM" id="MobiDB-lite"/>
    </source>
</evidence>
<feature type="compositionally biased region" description="Basic and acidic residues" evidence="1">
    <location>
        <begin position="102"/>
        <end position="121"/>
    </location>
</feature>
<keyword evidence="4" id="KW-1185">Reference proteome</keyword>
<dbReference type="Proteomes" id="UP001151760">
    <property type="component" value="Unassembled WGS sequence"/>
</dbReference>
<comment type="caution">
    <text evidence="3">The sequence shown here is derived from an EMBL/GenBank/DDBJ whole genome shotgun (WGS) entry which is preliminary data.</text>
</comment>
<accession>A0ABQ5ACJ4</accession>
<keyword evidence="2" id="KW-1133">Transmembrane helix</keyword>
<evidence type="ECO:0000313" key="3">
    <source>
        <dbReference type="EMBL" id="GJS98703.1"/>
    </source>
</evidence>
<protein>
    <submittedName>
        <fullName evidence="3">Uncharacterized protein</fullName>
    </submittedName>
</protein>